<dbReference type="InterPro" id="IPR047048">
    <property type="entry name" value="TlyA"/>
</dbReference>
<dbReference type="AlphaFoldDB" id="A0A2M6XC55"/>
<dbReference type="PANTHER" id="PTHR32319">
    <property type="entry name" value="BACTERIAL HEMOLYSIN-LIKE PROTEIN"/>
    <property type="match status" value="1"/>
</dbReference>
<keyword evidence="1" id="KW-0694">RNA-binding</keyword>
<keyword evidence="3" id="KW-0489">Methyltransferase</keyword>
<dbReference type="SUPFAM" id="SSF53335">
    <property type="entry name" value="S-adenosyl-L-methionine-dependent methyltransferases"/>
    <property type="match status" value="1"/>
</dbReference>
<reference evidence="4" key="1">
    <citation type="submission" date="2017-09" db="EMBL/GenBank/DDBJ databases">
        <title>Depth-based differentiation of microbial function through sediment-hosted aquifers and enrichment of novel symbionts in the deep terrestrial subsurface.</title>
        <authorList>
            <person name="Probst A.J."/>
            <person name="Ladd B."/>
            <person name="Jarett J.K."/>
            <person name="Geller-Mcgrath D.E."/>
            <person name="Sieber C.M.K."/>
            <person name="Emerson J.B."/>
            <person name="Anantharaman K."/>
            <person name="Thomas B.C."/>
            <person name="Malmstrom R."/>
            <person name="Stieglmeier M."/>
            <person name="Klingl A."/>
            <person name="Woyke T."/>
            <person name="Ryan C.M."/>
            <person name="Banfield J.F."/>
        </authorList>
    </citation>
    <scope>NUCLEOTIDE SEQUENCE [LARGE SCALE GENOMIC DNA]</scope>
</reference>
<organism evidence="3 4">
    <name type="scientific">Candidatus Shapirobacteria bacterium CG08_land_8_20_14_0_20_39_18</name>
    <dbReference type="NCBI Taxonomy" id="1974883"/>
    <lineage>
        <taxon>Bacteria</taxon>
        <taxon>Candidatus Shapironibacteriota</taxon>
    </lineage>
</organism>
<gene>
    <name evidence="3" type="ORF">COT44_04260</name>
</gene>
<dbReference type="Pfam" id="PF01728">
    <property type="entry name" value="FtsJ"/>
    <property type="match status" value="1"/>
</dbReference>
<sequence>MESKKFVGRAGKKLEFALNQFSINCQNKICADFGSSIGGFVDCLLQHGAKRVYSVETGYGVLDWNLRNDSRVVVMERINAMHVVLPEKMDLITIDVSWTKQKNIIPNALNNLKPQGLIVCLIKPHYEAEKKLLRKGFLPEVEIGKVLDRVFQEITLLGLQKIGLVESPILGDKGGNKEFLVYLERITQPQL</sequence>
<dbReference type="EMBL" id="PEYO01000020">
    <property type="protein sequence ID" value="PIU03253.1"/>
    <property type="molecule type" value="Genomic_DNA"/>
</dbReference>
<keyword evidence="3" id="KW-0808">Transferase</keyword>
<name>A0A2M6XC55_9BACT</name>
<protein>
    <submittedName>
        <fullName evidence="3">TlyA family rRNA (Cytidine-2'-O)-methyltransferase</fullName>
    </submittedName>
</protein>
<evidence type="ECO:0000256" key="1">
    <source>
        <dbReference type="ARBA" id="ARBA00022884"/>
    </source>
</evidence>
<dbReference type="PANTHER" id="PTHR32319:SF0">
    <property type="entry name" value="BACTERIAL HEMOLYSIN-LIKE PROTEIN"/>
    <property type="match status" value="1"/>
</dbReference>
<feature type="domain" description="Ribosomal RNA methyltransferase FtsJ" evidence="2">
    <location>
        <begin position="6"/>
        <end position="184"/>
    </location>
</feature>
<accession>A0A2M6XC55</accession>
<dbReference type="Gene3D" id="3.40.50.150">
    <property type="entry name" value="Vaccinia Virus protein VP39"/>
    <property type="match status" value="1"/>
</dbReference>
<dbReference type="InterPro" id="IPR029063">
    <property type="entry name" value="SAM-dependent_MTases_sf"/>
</dbReference>
<dbReference type="GO" id="GO:0008168">
    <property type="term" value="F:methyltransferase activity"/>
    <property type="evidence" value="ECO:0007669"/>
    <property type="project" value="UniProtKB-KW"/>
</dbReference>
<evidence type="ECO:0000259" key="2">
    <source>
        <dbReference type="Pfam" id="PF01728"/>
    </source>
</evidence>
<dbReference type="Proteomes" id="UP000228996">
    <property type="component" value="Unassembled WGS sequence"/>
</dbReference>
<comment type="caution">
    <text evidence="3">The sequence shown here is derived from an EMBL/GenBank/DDBJ whole genome shotgun (WGS) entry which is preliminary data.</text>
</comment>
<evidence type="ECO:0000313" key="4">
    <source>
        <dbReference type="Proteomes" id="UP000228996"/>
    </source>
</evidence>
<dbReference type="GO" id="GO:0003723">
    <property type="term" value="F:RNA binding"/>
    <property type="evidence" value="ECO:0007669"/>
    <property type="project" value="UniProtKB-KW"/>
</dbReference>
<proteinExistence type="predicted"/>
<dbReference type="GO" id="GO:0032259">
    <property type="term" value="P:methylation"/>
    <property type="evidence" value="ECO:0007669"/>
    <property type="project" value="UniProtKB-KW"/>
</dbReference>
<dbReference type="InterPro" id="IPR002877">
    <property type="entry name" value="RNA_MeTrfase_FtsJ_dom"/>
</dbReference>
<evidence type="ECO:0000313" key="3">
    <source>
        <dbReference type="EMBL" id="PIU03253.1"/>
    </source>
</evidence>